<protein>
    <submittedName>
        <fullName evidence="1">Uncharacterized protein</fullName>
    </submittedName>
</protein>
<organism evidence="1 2">
    <name type="scientific">Diploptera punctata</name>
    <name type="common">Pacific beetle cockroach</name>
    <dbReference type="NCBI Taxonomy" id="6984"/>
    <lineage>
        <taxon>Eukaryota</taxon>
        <taxon>Metazoa</taxon>
        <taxon>Ecdysozoa</taxon>
        <taxon>Arthropoda</taxon>
        <taxon>Hexapoda</taxon>
        <taxon>Insecta</taxon>
        <taxon>Pterygota</taxon>
        <taxon>Neoptera</taxon>
        <taxon>Polyneoptera</taxon>
        <taxon>Dictyoptera</taxon>
        <taxon>Blattodea</taxon>
        <taxon>Blaberoidea</taxon>
        <taxon>Blaberidae</taxon>
        <taxon>Diplopterinae</taxon>
        <taxon>Diploptera</taxon>
    </lineage>
</organism>
<evidence type="ECO:0000313" key="2">
    <source>
        <dbReference type="Proteomes" id="UP001233999"/>
    </source>
</evidence>
<gene>
    <name evidence="1" type="ORF">L9F63_023260</name>
</gene>
<comment type="caution">
    <text evidence="1">The sequence shown here is derived from an EMBL/GenBank/DDBJ whole genome shotgun (WGS) entry which is preliminary data.</text>
</comment>
<feature type="non-terminal residue" evidence="1">
    <location>
        <position position="66"/>
    </location>
</feature>
<reference evidence="1" key="2">
    <citation type="submission" date="2023-05" db="EMBL/GenBank/DDBJ databases">
        <authorList>
            <person name="Fouks B."/>
        </authorList>
    </citation>
    <scope>NUCLEOTIDE SEQUENCE</scope>
    <source>
        <strain evidence="1">Stay&amp;Tobe</strain>
        <tissue evidence="1">Testes</tissue>
    </source>
</reference>
<dbReference type="Proteomes" id="UP001233999">
    <property type="component" value="Unassembled WGS sequence"/>
</dbReference>
<name>A0AAD8E9F9_DIPPU</name>
<proteinExistence type="predicted"/>
<dbReference type="EMBL" id="JASPKZ010007888">
    <property type="protein sequence ID" value="KAJ9581577.1"/>
    <property type="molecule type" value="Genomic_DNA"/>
</dbReference>
<dbReference type="AlphaFoldDB" id="A0AAD8E9F9"/>
<sequence length="66" mass="7962">LWFSLKSQSQMTNRRDFTNNLFETVSLCFNYMHFKLYRINYTYAYAENLRHLVQVELASPRTESSS</sequence>
<accession>A0AAD8E9F9</accession>
<keyword evidence="2" id="KW-1185">Reference proteome</keyword>
<reference evidence="1" key="1">
    <citation type="journal article" date="2023" name="IScience">
        <title>Live-bearing cockroach genome reveals convergent evolutionary mechanisms linked to viviparity in insects and beyond.</title>
        <authorList>
            <person name="Fouks B."/>
            <person name="Harrison M.C."/>
            <person name="Mikhailova A.A."/>
            <person name="Marchal E."/>
            <person name="English S."/>
            <person name="Carruthers M."/>
            <person name="Jennings E.C."/>
            <person name="Chiamaka E.L."/>
            <person name="Frigard R.A."/>
            <person name="Pippel M."/>
            <person name="Attardo G.M."/>
            <person name="Benoit J.B."/>
            <person name="Bornberg-Bauer E."/>
            <person name="Tobe S.S."/>
        </authorList>
    </citation>
    <scope>NUCLEOTIDE SEQUENCE</scope>
    <source>
        <strain evidence="1">Stay&amp;Tobe</strain>
    </source>
</reference>
<feature type="non-terminal residue" evidence="1">
    <location>
        <position position="1"/>
    </location>
</feature>
<evidence type="ECO:0000313" key="1">
    <source>
        <dbReference type="EMBL" id="KAJ9581577.1"/>
    </source>
</evidence>